<dbReference type="GO" id="GO:0003700">
    <property type="term" value="F:DNA-binding transcription factor activity"/>
    <property type="evidence" value="ECO:0007669"/>
    <property type="project" value="TreeGrafter"/>
</dbReference>
<dbReference type="PANTHER" id="PTHR30055">
    <property type="entry name" value="HTH-TYPE TRANSCRIPTIONAL REGULATOR RUTR"/>
    <property type="match status" value="1"/>
</dbReference>
<name>A0A9W4BH09_9MYCO</name>
<dbReference type="AlphaFoldDB" id="A0A9W4BH09"/>
<feature type="DNA-binding region" description="H-T-H motif" evidence="4">
    <location>
        <begin position="45"/>
        <end position="64"/>
    </location>
</feature>
<gene>
    <name evidence="6" type="ORF">MGALJ_37660</name>
</gene>
<dbReference type="PANTHER" id="PTHR30055:SF234">
    <property type="entry name" value="HTH-TYPE TRANSCRIPTIONAL REGULATOR BETI"/>
    <property type="match status" value="1"/>
</dbReference>
<dbReference type="InterPro" id="IPR050109">
    <property type="entry name" value="HTH-type_TetR-like_transc_reg"/>
</dbReference>
<dbReference type="EMBL" id="AP022601">
    <property type="protein sequence ID" value="BBY94097.1"/>
    <property type="molecule type" value="Genomic_DNA"/>
</dbReference>
<keyword evidence="2 4" id="KW-0238">DNA-binding</keyword>
<proteinExistence type="predicted"/>
<keyword evidence="1" id="KW-0805">Transcription regulation</keyword>
<keyword evidence="7" id="KW-1185">Reference proteome</keyword>
<organism evidence="6 7">
    <name type="scientific">Mycobacterium gallinarum</name>
    <dbReference type="NCBI Taxonomy" id="39689"/>
    <lineage>
        <taxon>Bacteria</taxon>
        <taxon>Bacillati</taxon>
        <taxon>Actinomycetota</taxon>
        <taxon>Actinomycetes</taxon>
        <taxon>Mycobacteriales</taxon>
        <taxon>Mycobacteriaceae</taxon>
        <taxon>Mycobacterium</taxon>
    </lineage>
</organism>
<evidence type="ECO:0000256" key="4">
    <source>
        <dbReference type="PROSITE-ProRule" id="PRU00335"/>
    </source>
</evidence>
<evidence type="ECO:0000256" key="3">
    <source>
        <dbReference type="ARBA" id="ARBA00023163"/>
    </source>
</evidence>
<dbReference type="Gene3D" id="1.10.357.10">
    <property type="entry name" value="Tetracycline Repressor, domain 2"/>
    <property type="match status" value="1"/>
</dbReference>
<accession>A0A9W4BH09</accession>
<reference evidence="6 7" key="1">
    <citation type="journal article" date="2019" name="Emerg. Microbes Infect.">
        <title>Comprehensive subspecies identification of 175 nontuberculous mycobacteria species based on 7547 genomic profiles.</title>
        <authorList>
            <person name="Matsumoto Y."/>
            <person name="Kinjo T."/>
            <person name="Motooka D."/>
            <person name="Nabeya D."/>
            <person name="Jung N."/>
            <person name="Uechi K."/>
            <person name="Horii T."/>
            <person name="Iida T."/>
            <person name="Fujita J."/>
            <person name="Nakamura S."/>
        </authorList>
    </citation>
    <scope>NUCLEOTIDE SEQUENCE [LARGE SCALE GENOMIC DNA]</scope>
    <source>
        <strain evidence="6 7">JCM 6399</strain>
    </source>
</reference>
<evidence type="ECO:0000259" key="5">
    <source>
        <dbReference type="PROSITE" id="PS50977"/>
    </source>
</evidence>
<dbReference type="KEGG" id="mgau:MGALJ_37660"/>
<dbReference type="InterPro" id="IPR001647">
    <property type="entry name" value="HTH_TetR"/>
</dbReference>
<evidence type="ECO:0000313" key="6">
    <source>
        <dbReference type="EMBL" id="BBY94097.1"/>
    </source>
</evidence>
<dbReference type="Proteomes" id="UP000465785">
    <property type="component" value="Chromosome"/>
</dbReference>
<sequence length="198" mass="22472">MYIAVDMKSRRYDMRARQQAKDATRDAIIDAAIDAFEAERTFAITLPAVAERADVTVKTLLRHFGNRETLIDAAWQRLFDDIRAEREPPPDDPAAALEILIEHYERRGTMVLATLAQDDKDARAQRMNSAGRLGHRGWVEQVFGARLPQRPAERSRLIDVLVVATDVYTWKLLRHDRGLSVGDVCDRMLLMTEAVLSA</sequence>
<feature type="domain" description="HTH tetR-type" evidence="5">
    <location>
        <begin position="22"/>
        <end position="82"/>
    </location>
</feature>
<protein>
    <recommendedName>
        <fullName evidence="5">HTH tetR-type domain-containing protein</fullName>
    </recommendedName>
</protein>
<evidence type="ECO:0000256" key="1">
    <source>
        <dbReference type="ARBA" id="ARBA00023015"/>
    </source>
</evidence>
<keyword evidence="3" id="KW-0804">Transcription</keyword>
<dbReference type="GO" id="GO:0000976">
    <property type="term" value="F:transcription cis-regulatory region binding"/>
    <property type="evidence" value="ECO:0007669"/>
    <property type="project" value="TreeGrafter"/>
</dbReference>
<dbReference type="Pfam" id="PF00440">
    <property type="entry name" value="TetR_N"/>
    <property type="match status" value="1"/>
</dbReference>
<dbReference type="SUPFAM" id="SSF46689">
    <property type="entry name" value="Homeodomain-like"/>
    <property type="match status" value="1"/>
</dbReference>
<evidence type="ECO:0000313" key="7">
    <source>
        <dbReference type="Proteomes" id="UP000465785"/>
    </source>
</evidence>
<evidence type="ECO:0000256" key="2">
    <source>
        <dbReference type="ARBA" id="ARBA00023125"/>
    </source>
</evidence>
<dbReference type="InterPro" id="IPR009057">
    <property type="entry name" value="Homeodomain-like_sf"/>
</dbReference>
<dbReference type="PROSITE" id="PS50977">
    <property type="entry name" value="HTH_TETR_2"/>
    <property type="match status" value="1"/>
</dbReference>